<comment type="caution">
    <text evidence="3">The sequence shown here is derived from an EMBL/GenBank/DDBJ whole genome shotgun (WGS) entry which is preliminary data.</text>
</comment>
<sequence>MIILIIALFTVATFICFLYIKKTKLRWTLGVLSMLLLVASILLLVANFSGNWGTKTITTRQTSNIYTAGETNVAYNLLIKQEIGTGSHNYAFVYRTNKNEIKAKAHFVPDTNNISQAVKKRATYQMTSQKQATVVTVKKYRKLSNGLPKFLFNLGNNNQKLLKQTTTVYLPENTWLVLTETQAKELKKKAPELEKAANAQAEQQASQLKAAIAATPTPEAKQALEEEAQKKIADEEAIKNNPSAYAKAQITAIRQALNIKK</sequence>
<evidence type="ECO:0000313" key="4">
    <source>
        <dbReference type="Proteomes" id="UP001595987"/>
    </source>
</evidence>
<evidence type="ECO:0000256" key="1">
    <source>
        <dbReference type="SAM" id="MobiDB-lite"/>
    </source>
</evidence>
<dbReference type="Pfam" id="PF16069">
    <property type="entry name" value="DUF4811"/>
    <property type="match status" value="1"/>
</dbReference>
<organism evidence="3 4">
    <name type="scientific">Lactococcus nasutitermitis</name>
    <dbReference type="NCBI Taxonomy" id="1652957"/>
    <lineage>
        <taxon>Bacteria</taxon>
        <taxon>Bacillati</taxon>
        <taxon>Bacillota</taxon>
        <taxon>Bacilli</taxon>
        <taxon>Lactobacillales</taxon>
        <taxon>Streptococcaceae</taxon>
        <taxon>Lactococcus</taxon>
    </lineage>
</organism>
<keyword evidence="2" id="KW-0472">Membrane</keyword>
<protein>
    <submittedName>
        <fullName evidence="3">DUF4811 domain-containing protein</fullName>
    </submittedName>
</protein>
<keyword evidence="2" id="KW-0812">Transmembrane</keyword>
<name>A0ABV9JDE3_9LACT</name>
<gene>
    <name evidence="3" type="ORF">ACFO26_06050</name>
</gene>
<dbReference type="RefSeq" id="WP_213534785.1">
    <property type="nucleotide sequence ID" value="NZ_BOVQ01000004.1"/>
</dbReference>
<evidence type="ECO:0000256" key="2">
    <source>
        <dbReference type="SAM" id="Phobius"/>
    </source>
</evidence>
<accession>A0ABV9JDE3</accession>
<dbReference type="Proteomes" id="UP001595987">
    <property type="component" value="Unassembled WGS sequence"/>
</dbReference>
<keyword evidence="4" id="KW-1185">Reference proteome</keyword>
<dbReference type="EMBL" id="JBHSGD010000005">
    <property type="protein sequence ID" value="MFC4652467.1"/>
    <property type="molecule type" value="Genomic_DNA"/>
</dbReference>
<proteinExistence type="predicted"/>
<evidence type="ECO:0000313" key="3">
    <source>
        <dbReference type="EMBL" id="MFC4652467.1"/>
    </source>
</evidence>
<feature type="region of interest" description="Disordered" evidence="1">
    <location>
        <begin position="207"/>
        <end position="228"/>
    </location>
</feature>
<feature type="transmembrane region" description="Helical" evidence="2">
    <location>
        <begin position="28"/>
        <end position="48"/>
    </location>
</feature>
<reference evidence="4" key="1">
    <citation type="journal article" date="2019" name="Int. J. Syst. Evol. Microbiol.">
        <title>The Global Catalogue of Microorganisms (GCM) 10K type strain sequencing project: providing services to taxonomists for standard genome sequencing and annotation.</title>
        <authorList>
            <consortium name="The Broad Institute Genomics Platform"/>
            <consortium name="The Broad Institute Genome Sequencing Center for Infectious Disease"/>
            <person name="Wu L."/>
            <person name="Ma J."/>
        </authorList>
    </citation>
    <scope>NUCLEOTIDE SEQUENCE [LARGE SCALE GENOMIC DNA]</scope>
    <source>
        <strain evidence="4">CCUG 63287</strain>
    </source>
</reference>
<dbReference type="InterPro" id="IPR032083">
    <property type="entry name" value="DUF4811"/>
</dbReference>
<keyword evidence="2" id="KW-1133">Transmembrane helix</keyword>